<dbReference type="InterPro" id="IPR000306">
    <property type="entry name" value="Znf_FYVE"/>
</dbReference>
<evidence type="ECO:0000313" key="6">
    <source>
        <dbReference type="EMBL" id="KAF0724755.1"/>
    </source>
</evidence>
<dbReference type="SUPFAM" id="SSF57903">
    <property type="entry name" value="FYVE/PHD zinc finger"/>
    <property type="match status" value="1"/>
</dbReference>
<evidence type="ECO:0000259" key="5">
    <source>
        <dbReference type="PROSITE" id="PS50178"/>
    </source>
</evidence>
<keyword evidence="2 4" id="KW-0863">Zinc-finger</keyword>
<dbReference type="AlphaFoldDB" id="A0A6G0WCT3"/>
<dbReference type="Gene3D" id="3.30.40.10">
    <property type="entry name" value="Zinc/RING finger domain, C3HC4 (zinc finger)"/>
    <property type="match status" value="1"/>
</dbReference>
<dbReference type="Proteomes" id="UP000481153">
    <property type="component" value="Unassembled WGS sequence"/>
</dbReference>
<comment type="caution">
    <text evidence="6">The sequence shown here is derived from an EMBL/GenBank/DDBJ whole genome shotgun (WGS) entry which is preliminary data.</text>
</comment>
<organism evidence="6 7">
    <name type="scientific">Aphanomyces euteiches</name>
    <dbReference type="NCBI Taxonomy" id="100861"/>
    <lineage>
        <taxon>Eukaryota</taxon>
        <taxon>Sar</taxon>
        <taxon>Stramenopiles</taxon>
        <taxon>Oomycota</taxon>
        <taxon>Saprolegniomycetes</taxon>
        <taxon>Saprolegniales</taxon>
        <taxon>Verrucalvaceae</taxon>
        <taxon>Aphanomyces</taxon>
    </lineage>
</organism>
<dbReference type="EMBL" id="VJMJ01000264">
    <property type="protein sequence ID" value="KAF0724755.1"/>
    <property type="molecule type" value="Genomic_DNA"/>
</dbReference>
<dbReference type="GO" id="GO:0008270">
    <property type="term" value="F:zinc ion binding"/>
    <property type="evidence" value="ECO:0007669"/>
    <property type="project" value="UniProtKB-KW"/>
</dbReference>
<evidence type="ECO:0000256" key="3">
    <source>
        <dbReference type="ARBA" id="ARBA00022833"/>
    </source>
</evidence>
<reference evidence="6 7" key="1">
    <citation type="submission" date="2019-07" db="EMBL/GenBank/DDBJ databases">
        <title>Genomics analysis of Aphanomyces spp. identifies a new class of oomycete effector associated with host adaptation.</title>
        <authorList>
            <person name="Gaulin E."/>
        </authorList>
    </citation>
    <scope>NUCLEOTIDE SEQUENCE [LARGE SCALE GENOMIC DNA]</scope>
    <source>
        <strain evidence="6 7">ATCC 201684</strain>
    </source>
</reference>
<keyword evidence="7" id="KW-1185">Reference proteome</keyword>
<protein>
    <recommendedName>
        <fullName evidence="5">FYVE-type domain-containing protein</fullName>
    </recommendedName>
</protein>
<dbReference type="PROSITE" id="PS50178">
    <property type="entry name" value="ZF_FYVE"/>
    <property type="match status" value="1"/>
</dbReference>
<dbReference type="Pfam" id="PF01363">
    <property type="entry name" value="FYVE"/>
    <property type="match status" value="1"/>
</dbReference>
<evidence type="ECO:0000313" key="7">
    <source>
        <dbReference type="Proteomes" id="UP000481153"/>
    </source>
</evidence>
<keyword evidence="1" id="KW-0479">Metal-binding</keyword>
<evidence type="ECO:0000256" key="2">
    <source>
        <dbReference type="ARBA" id="ARBA00022771"/>
    </source>
</evidence>
<dbReference type="InterPro" id="IPR011011">
    <property type="entry name" value="Znf_FYVE_PHD"/>
</dbReference>
<gene>
    <name evidence="6" type="ORF">Ae201684_016629</name>
</gene>
<dbReference type="InterPro" id="IPR017455">
    <property type="entry name" value="Znf_FYVE-rel"/>
</dbReference>
<proteinExistence type="predicted"/>
<dbReference type="VEuPathDB" id="FungiDB:AeMF1_013420"/>
<keyword evidence="3" id="KW-0862">Zinc</keyword>
<dbReference type="SMART" id="SM00064">
    <property type="entry name" value="FYVE"/>
    <property type="match status" value="1"/>
</dbReference>
<feature type="domain" description="FYVE-type" evidence="5">
    <location>
        <begin position="265"/>
        <end position="324"/>
    </location>
</feature>
<dbReference type="PANTHER" id="PTHR13510:SF44">
    <property type="entry name" value="RABENOSYN-5"/>
    <property type="match status" value="1"/>
</dbReference>
<accession>A0A6G0WCT3</accession>
<dbReference type="PANTHER" id="PTHR13510">
    <property type="entry name" value="FYVE-FINGER-CONTAINING RAB5 EFFECTOR PROTEIN RABENOSYN-5-RELATED"/>
    <property type="match status" value="1"/>
</dbReference>
<dbReference type="Gene3D" id="3.30.530.20">
    <property type="match status" value="1"/>
</dbReference>
<dbReference type="InterPro" id="IPR013083">
    <property type="entry name" value="Znf_RING/FYVE/PHD"/>
</dbReference>
<dbReference type="SUPFAM" id="SSF55961">
    <property type="entry name" value="Bet v1-like"/>
    <property type="match status" value="1"/>
</dbReference>
<dbReference type="InterPro" id="IPR023393">
    <property type="entry name" value="START-like_dom_sf"/>
</dbReference>
<evidence type="ECO:0000256" key="1">
    <source>
        <dbReference type="ARBA" id="ARBA00022723"/>
    </source>
</evidence>
<dbReference type="InterPro" id="IPR052727">
    <property type="entry name" value="Rab4/Rab5_effector"/>
</dbReference>
<evidence type="ECO:0000256" key="4">
    <source>
        <dbReference type="PROSITE-ProRule" id="PRU00091"/>
    </source>
</evidence>
<name>A0A6G0WCT3_9STRA</name>
<sequence>MPFPLPADFFRCPPLHPDDEEALRTIGGQNSIDVIRYARLENGPIKWSLDADDSDLLIYQGHDPYAPPGVVSWIGITEVMANLTEVSSLFHADTHDAFRDKYQAIFTDVLDVATLYSLNAPSEEFPRHFLGVRWQVMSSPAAGVAKHRDMCILESHHDFEAEDKRGWVIAFKSIELSACPDLYSTLGLVRCVHHRSGIVFTESVRPGYLMVAQLIQCNLGGSAPSWFMGMTMKRRCRLITQLTQHIRLARLNGSHFLAEDELIPRAARSRCFLCQKGFHLLNPKSRCRKCGEVICRSCSKVWQILVAGLPTKLRICTACAIATDAYEALTNSIMQDVMDDDGRRLRPQSGSNFSLWK</sequence>